<accession>A0A328N235</accession>
<protein>
    <submittedName>
        <fullName evidence="1">Uncharacterized protein</fullName>
    </submittedName>
</protein>
<gene>
    <name evidence="1" type="ORF">LAH08_03001</name>
</gene>
<reference evidence="1 2" key="1">
    <citation type="submission" date="2018-03" db="EMBL/GenBank/DDBJ databases">
        <title>Defining the species Micromonospora saelicesensis and Micromonospora noduli under the framework of genomics.</title>
        <authorList>
            <person name="Riesco R."/>
            <person name="Trujillo M.E."/>
        </authorList>
    </citation>
    <scope>NUCLEOTIDE SEQUENCE [LARGE SCALE GENOMIC DNA]</scope>
    <source>
        <strain evidence="1 2">LAH08</strain>
    </source>
</reference>
<comment type="caution">
    <text evidence="1">The sequence shown here is derived from an EMBL/GenBank/DDBJ whole genome shotgun (WGS) entry which is preliminary data.</text>
</comment>
<evidence type="ECO:0000313" key="2">
    <source>
        <dbReference type="Proteomes" id="UP000248966"/>
    </source>
</evidence>
<dbReference type="EMBL" id="PYAA01000017">
    <property type="protein sequence ID" value="RAO00748.1"/>
    <property type="molecule type" value="Genomic_DNA"/>
</dbReference>
<proteinExistence type="predicted"/>
<dbReference type="Proteomes" id="UP000248966">
    <property type="component" value="Unassembled WGS sequence"/>
</dbReference>
<evidence type="ECO:0000313" key="1">
    <source>
        <dbReference type="EMBL" id="RAO00748.1"/>
    </source>
</evidence>
<sequence>MHFIDVAKGKAKPNGVKDLDVWSFFAAIPGQRFPSDKRHTHVDFGPSKFGRWSRELPRFSHFRGRRVDLFMRALPVDVNAEPAAALRKYLSVGRTESARRLAAKGVVLIDPVERRGEIVWPR</sequence>
<name>A0A328N235_9ACTN</name>
<organism evidence="1 2">
    <name type="scientific">Micromonospora noduli</name>
    <dbReference type="NCBI Taxonomy" id="709876"/>
    <lineage>
        <taxon>Bacteria</taxon>
        <taxon>Bacillati</taxon>
        <taxon>Actinomycetota</taxon>
        <taxon>Actinomycetes</taxon>
        <taxon>Micromonosporales</taxon>
        <taxon>Micromonosporaceae</taxon>
        <taxon>Micromonospora</taxon>
    </lineage>
</organism>
<dbReference type="AlphaFoldDB" id="A0A328N235"/>